<gene>
    <name evidence="2" type="ORF">Q765_00900</name>
</gene>
<dbReference type="EMBL" id="JRLX01000001">
    <property type="protein sequence ID" value="KGO88496.1"/>
    <property type="molecule type" value="Genomic_DNA"/>
</dbReference>
<sequence>MKKVAVACCLLIVSLCYAQKPAKPAVKKTTAAKPIAAKPTVPEKNEWDDLDITFVALVDALVKNDLRAFTALSLKEVDCIDCVGKPEFNNEGFFVSADVFYLNIAKNFSLSPVYKALSTRGYTFDKITIKNFSPRVLPRNYKGDLVLYEAWVPTYLVNELSKGHKGTSHGFQFIKTDGKFKFYGLTSIP</sequence>
<evidence type="ECO:0000313" key="2">
    <source>
        <dbReference type="EMBL" id="KGO88496.1"/>
    </source>
</evidence>
<evidence type="ECO:0000313" key="3">
    <source>
        <dbReference type="Proteomes" id="UP000030152"/>
    </source>
</evidence>
<accession>A0A0A2MA22</accession>
<feature type="signal peptide" evidence="1">
    <location>
        <begin position="1"/>
        <end position="18"/>
    </location>
</feature>
<dbReference type="Proteomes" id="UP000030152">
    <property type="component" value="Unassembled WGS sequence"/>
</dbReference>
<feature type="chain" id="PRO_5002003035" evidence="1">
    <location>
        <begin position="19"/>
        <end position="189"/>
    </location>
</feature>
<evidence type="ECO:0000256" key="1">
    <source>
        <dbReference type="SAM" id="SignalP"/>
    </source>
</evidence>
<reference evidence="2 3" key="1">
    <citation type="submission" date="2013-09" db="EMBL/GenBank/DDBJ databases">
        <authorList>
            <person name="Zeng Z."/>
            <person name="Chen C."/>
        </authorList>
    </citation>
    <scope>NUCLEOTIDE SEQUENCE [LARGE SCALE GENOMIC DNA]</scope>
    <source>
        <strain evidence="2 3">WB 3.3-2</strain>
    </source>
</reference>
<proteinExistence type="predicted"/>
<comment type="caution">
    <text evidence="2">The sequence shown here is derived from an EMBL/GenBank/DDBJ whole genome shotgun (WGS) entry which is preliminary data.</text>
</comment>
<keyword evidence="3" id="KW-1185">Reference proteome</keyword>
<dbReference type="AlphaFoldDB" id="A0A0A2MA22"/>
<dbReference type="STRING" id="1121895.GCA_000378485_00386"/>
<dbReference type="RefSeq" id="WP_020211508.1">
    <property type="nucleotide sequence ID" value="NZ_JRLX01000001.1"/>
</dbReference>
<keyword evidence="1" id="KW-0732">Signal</keyword>
<protein>
    <submittedName>
        <fullName evidence="2">Uncharacterized protein</fullName>
    </submittedName>
</protein>
<name>A0A0A2MA22_9FLAO</name>
<dbReference type="OrthoDB" id="1161496at2"/>
<organism evidence="2 3">
    <name type="scientific">Flavobacterium rivuli WB 3.3-2 = DSM 21788</name>
    <dbReference type="NCBI Taxonomy" id="1121895"/>
    <lineage>
        <taxon>Bacteria</taxon>
        <taxon>Pseudomonadati</taxon>
        <taxon>Bacteroidota</taxon>
        <taxon>Flavobacteriia</taxon>
        <taxon>Flavobacteriales</taxon>
        <taxon>Flavobacteriaceae</taxon>
        <taxon>Flavobacterium</taxon>
    </lineage>
</organism>